<dbReference type="InterPro" id="IPR015897">
    <property type="entry name" value="CHK_kinase-like"/>
</dbReference>
<dbReference type="Proteomes" id="UP000006327">
    <property type="component" value="Unassembled WGS sequence"/>
</dbReference>
<feature type="domain" description="CHK kinase-like" evidence="1">
    <location>
        <begin position="119"/>
        <end position="278"/>
    </location>
</feature>
<dbReference type="InterPro" id="IPR004119">
    <property type="entry name" value="EcKL"/>
</dbReference>
<dbReference type="SUPFAM" id="SSF56112">
    <property type="entry name" value="Protein kinase-like (PK-like)"/>
    <property type="match status" value="1"/>
</dbReference>
<dbReference type="Gene3D" id="3.90.1200.10">
    <property type="match status" value="1"/>
</dbReference>
<evidence type="ECO:0000313" key="2">
    <source>
        <dbReference type="EMBL" id="GAC21117.1"/>
    </source>
</evidence>
<comment type="caution">
    <text evidence="2">The sequence shown here is derived from an EMBL/GenBank/DDBJ whole genome shotgun (WGS) entry which is preliminary data.</text>
</comment>
<sequence length="339" mass="39286">MIELIPNINVLAQLQCHFSDPDLSKLHTLQSLWSGYGEIARYISPRLNNTFIVKQILPPLKQAEQVHPRGWNTQTGHQRKLQSYQIEANFYRDYASICDEYCLVPKLLAEFSENQQQILVLQDLDQAGFSLRKEKASIADVILGIKWLAYFHVRFLQQDSDDLWPVGTYWHLATRQEELEVMQAGKLKDAAQALDSTLNNAQFQTLVHGDAKLANFCFPDDNSLGHLAAVDFQYVGRGVGVKDLVYFLGACLNQQDLAKHEQTLLDEYFLQFQKALHQYQIDMDFIHLQHEWRSLYAIAWADFYRFLLGWSPGHYKINSYMQTQTDNALASLYNLFREK</sequence>
<dbReference type="EMBL" id="BAEO01000060">
    <property type="protein sequence ID" value="GAC21117.1"/>
    <property type="molecule type" value="Genomic_DNA"/>
</dbReference>
<dbReference type="STRING" id="493475.GARC_4175"/>
<dbReference type="Pfam" id="PF02958">
    <property type="entry name" value="EcKL"/>
    <property type="match status" value="1"/>
</dbReference>
<dbReference type="eggNOG" id="COG2334">
    <property type="taxonomic scope" value="Bacteria"/>
</dbReference>
<protein>
    <recommendedName>
        <fullName evidence="1">CHK kinase-like domain-containing protein</fullName>
    </recommendedName>
</protein>
<proteinExistence type="predicted"/>
<dbReference type="RefSeq" id="WP_007623724.1">
    <property type="nucleotide sequence ID" value="NZ_BAEO01000060.1"/>
</dbReference>
<evidence type="ECO:0000259" key="1">
    <source>
        <dbReference type="SMART" id="SM00587"/>
    </source>
</evidence>
<reference evidence="2 3" key="1">
    <citation type="journal article" date="2017" name="Antonie Van Leeuwenhoek">
        <title>Rhizobium rhizosphaerae sp. nov., a novel species isolated from rice rhizosphere.</title>
        <authorList>
            <person name="Zhao J.J."/>
            <person name="Zhang J."/>
            <person name="Zhang R.J."/>
            <person name="Zhang C.W."/>
            <person name="Yin H.Q."/>
            <person name="Zhang X.X."/>
        </authorList>
    </citation>
    <scope>NUCLEOTIDE SEQUENCE [LARGE SCALE GENOMIC DNA]</scope>
    <source>
        <strain evidence="2 3">BSs20135</strain>
    </source>
</reference>
<accession>K6YSG7</accession>
<organism evidence="2 3">
    <name type="scientific">Paraglaciecola arctica BSs20135</name>
    <dbReference type="NCBI Taxonomy" id="493475"/>
    <lineage>
        <taxon>Bacteria</taxon>
        <taxon>Pseudomonadati</taxon>
        <taxon>Pseudomonadota</taxon>
        <taxon>Gammaproteobacteria</taxon>
        <taxon>Alteromonadales</taxon>
        <taxon>Alteromonadaceae</taxon>
        <taxon>Paraglaciecola</taxon>
    </lineage>
</organism>
<dbReference type="AlphaFoldDB" id="K6YSG7"/>
<gene>
    <name evidence="2" type="ORF">GARC_4175</name>
</gene>
<dbReference type="InterPro" id="IPR011009">
    <property type="entry name" value="Kinase-like_dom_sf"/>
</dbReference>
<dbReference type="PANTHER" id="PTHR11012">
    <property type="entry name" value="PROTEIN KINASE-LIKE DOMAIN-CONTAINING"/>
    <property type="match status" value="1"/>
</dbReference>
<dbReference type="SMART" id="SM00587">
    <property type="entry name" value="CHK"/>
    <property type="match status" value="1"/>
</dbReference>
<dbReference type="PANTHER" id="PTHR11012:SF30">
    <property type="entry name" value="PROTEIN KINASE-LIKE DOMAIN-CONTAINING"/>
    <property type="match status" value="1"/>
</dbReference>
<evidence type="ECO:0000313" key="3">
    <source>
        <dbReference type="Proteomes" id="UP000006327"/>
    </source>
</evidence>
<keyword evidence="3" id="KW-1185">Reference proteome</keyword>
<name>K6YSG7_9ALTE</name>